<protein>
    <submittedName>
        <fullName evidence="1">Uncharacterized protein</fullName>
    </submittedName>
</protein>
<name>A0A6I6MNN2_9CAUL</name>
<evidence type="ECO:0000313" key="2">
    <source>
        <dbReference type="Proteomes" id="UP000431269"/>
    </source>
</evidence>
<proteinExistence type="predicted"/>
<evidence type="ECO:0000313" key="1">
    <source>
        <dbReference type="EMBL" id="QGZ94968.1"/>
    </source>
</evidence>
<organism evidence="1 2">
    <name type="scientific">Terricaulis silvestris</name>
    <dbReference type="NCBI Taxonomy" id="2686094"/>
    <lineage>
        <taxon>Bacteria</taxon>
        <taxon>Pseudomonadati</taxon>
        <taxon>Pseudomonadota</taxon>
        <taxon>Alphaproteobacteria</taxon>
        <taxon>Caulobacterales</taxon>
        <taxon>Caulobacteraceae</taxon>
        <taxon>Terricaulis</taxon>
    </lineage>
</organism>
<accession>A0A6I6MNN2</accession>
<dbReference type="Proteomes" id="UP000431269">
    <property type="component" value="Chromosome"/>
</dbReference>
<reference evidence="2" key="1">
    <citation type="submission" date="2019-12" db="EMBL/GenBank/DDBJ databases">
        <title>Complete genome of Terracaulis silvestris 0127_4.</title>
        <authorList>
            <person name="Vieira S."/>
            <person name="Riedel T."/>
            <person name="Sproer C."/>
            <person name="Pascual J."/>
            <person name="Boedeker C."/>
            <person name="Overmann J."/>
        </authorList>
    </citation>
    <scope>NUCLEOTIDE SEQUENCE [LARGE SCALE GENOMIC DNA]</scope>
    <source>
        <strain evidence="2">0127_4</strain>
    </source>
</reference>
<gene>
    <name evidence="1" type="ORF">DSM104635_01803</name>
</gene>
<dbReference type="RefSeq" id="WP_158765864.1">
    <property type="nucleotide sequence ID" value="NZ_CP047045.1"/>
</dbReference>
<keyword evidence="2" id="KW-1185">Reference proteome</keyword>
<dbReference type="EMBL" id="CP047045">
    <property type="protein sequence ID" value="QGZ94968.1"/>
    <property type="molecule type" value="Genomic_DNA"/>
</dbReference>
<dbReference type="KEGG" id="tsv:DSM104635_01803"/>
<sequence>MSFGSGEEGGFNDVSRAYKQNPTLENYLALRRADPDAEIEVAVLGGIDDLFAVEKELERYGIGAHPLMTGVLDANQAAVSELSLKLMDHIVRARELTENGETQLVRRGMVMPDSLIDWLICVALDAQSWTDSMELNRDLIVLIRERLGGANQHYKQAVAAHTRQRNAPWIGAQLKARGIEPTVRKIAELLEVAPSTVTRWYPNNAELQEEIDRLSRLFDSNGSFHISRLSTKKEP</sequence>
<dbReference type="AlphaFoldDB" id="A0A6I6MNN2"/>